<dbReference type="PROSITE" id="PS51194">
    <property type="entry name" value="HELICASE_CTER"/>
    <property type="match status" value="1"/>
</dbReference>
<dbReference type="GO" id="GO:0005737">
    <property type="term" value="C:cytoplasm"/>
    <property type="evidence" value="ECO:0007669"/>
    <property type="project" value="TreeGrafter"/>
</dbReference>
<gene>
    <name evidence="10" type="ORF">N0V91_011400</name>
</gene>
<name>A0A9W9CX76_9PLEO</name>
<comment type="similarity">
    <text evidence="1">Belongs to the helicase family. RecQ subfamily.</text>
</comment>
<feature type="domain" description="Helicase ATP-binding" evidence="8">
    <location>
        <begin position="58"/>
        <end position="217"/>
    </location>
</feature>
<dbReference type="SUPFAM" id="SSF52540">
    <property type="entry name" value="P-loop containing nucleoside triphosphate hydrolases"/>
    <property type="match status" value="1"/>
</dbReference>
<feature type="region of interest" description="Disordered" evidence="6">
    <location>
        <begin position="502"/>
        <end position="529"/>
    </location>
</feature>
<dbReference type="GO" id="GO:0005694">
    <property type="term" value="C:chromosome"/>
    <property type="evidence" value="ECO:0007669"/>
    <property type="project" value="TreeGrafter"/>
</dbReference>
<dbReference type="SMART" id="SM00487">
    <property type="entry name" value="DEXDc"/>
    <property type="match status" value="1"/>
</dbReference>
<proteinExistence type="inferred from homology"/>
<protein>
    <recommendedName>
        <fullName evidence="5">DNA 3'-5' helicase</fullName>
        <ecNumber evidence="5">5.6.2.4</ecNumber>
    </recommendedName>
</protein>
<evidence type="ECO:0000256" key="3">
    <source>
        <dbReference type="ARBA" id="ARBA00022840"/>
    </source>
</evidence>
<dbReference type="EMBL" id="JAPEVA010000266">
    <property type="protein sequence ID" value="KAJ4392412.1"/>
    <property type="molecule type" value="Genomic_DNA"/>
</dbReference>
<evidence type="ECO:0000313" key="11">
    <source>
        <dbReference type="Proteomes" id="UP001140510"/>
    </source>
</evidence>
<evidence type="ECO:0000313" key="10">
    <source>
        <dbReference type="EMBL" id="KAJ4392412.1"/>
    </source>
</evidence>
<dbReference type="Pfam" id="PF00271">
    <property type="entry name" value="Helicase_C"/>
    <property type="match status" value="1"/>
</dbReference>
<evidence type="ECO:0000259" key="8">
    <source>
        <dbReference type="PROSITE" id="PS51192"/>
    </source>
</evidence>
<feature type="compositionally biased region" description="Acidic residues" evidence="6">
    <location>
        <begin position="427"/>
        <end position="452"/>
    </location>
</feature>
<feature type="compositionally biased region" description="Basic residues" evidence="6">
    <location>
        <begin position="519"/>
        <end position="529"/>
    </location>
</feature>
<dbReference type="InterPro" id="IPR014001">
    <property type="entry name" value="Helicase_ATP-bd"/>
</dbReference>
<sequence>MQDGGECKKQKRAPFESEADEARIDQWGQLRKMDTAAQLQRMMGKAAEFRGVQKEAINAIVAGKSRVVAVMLTGAGKSMLFMLLAWAEQGGTTVVVVLLIALRGDMMRRCRKLGISCAEWESRCPLDAAAIVLVTPESAVGEEFATFLNRLRATRQLDWIVIDECYIVLNRRYDFRKEMQRLGKLAAAETQMVMLMATLPLSEEDELFRRMYVEREQVELIRAATARTNVAYRVIRVGKAAKKKEVEEMVVCTVQQKLRKHKKGKVVVYGNLVLKVKELAQALGCYAYYYKGVGKASMLEEFAVGKQRVIVVMSALGMGVDIPDIWCIVHIDWPFTVLDYAQESGRAGRDGLRSEAVMIVQEGQQQAAEDKQGEVEQQLVGAYVEGKGGAATCRRVVLDGYLDRREKERVGCEEGEEKCDVCRGTDGEGEGEGDEELEEDEDDSGEEEEDTAEVEREETRQAFEEQQQARRGPRQTLIQQRQQEFADVEWLRRQLAWWTNRRPAKVRADTTYGGVGGRRAGRQRRRSRQ</sequence>
<dbReference type="GO" id="GO:0005524">
    <property type="term" value="F:ATP binding"/>
    <property type="evidence" value="ECO:0007669"/>
    <property type="project" value="UniProtKB-KW"/>
</dbReference>
<dbReference type="InterPro" id="IPR027417">
    <property type="entry name" value="P-loop_NTPase"/>
</dbReference>
<evidence type="ECO:0000256" key="7">
    <source>
        <dbReference type="SAM" id="Phobius"/>
    </source>
</evidence>
<keyword evidence="2" id="KW-0547">Nucleotide-binding</keyword>
<keyword evidence="7" id="KW-0472">Membrane</keyword>
<dbReference type="PROSITE" id="PS51192">
    <property type="entry name" value="HELICASE_ATP_BIND_1"/>
    <property type="match status" value="1"/>
</dbReference>
<evidence type="ECO:0000256" key="4">
    <source>
        <dbReference type="ARBA" id="ARBA00034617"/>
    </source>
</evidence>
<dbReference type="GO" id="GO:0000724">
    <property type="term" value="P:double-strand break repair via homologous recombination"/>
    <property type="evidence" value="ECO:0007669"/>
    <property type="project" value="TreeGrafter"/>
</dbReference>
<evidence type="ECO:0000259" key="9">
    <source>
        <dbReference type="PROSITE" id="PS51194"/>
    </source>
</evidence>
<keyword evidence="7" id="KW-1133">Transmembrane helix</keyword>
<feature type="region of interest" description="Disordered" evidence="6">
    <location>
        <begin position="416"/>
        <end position="482"/>
    </location>
</feature>
<evidence type="ECO:0000256" key="5">
    <source>
        <dbReference type="ARBA" id="ARBA00034808"/>
    </source>
</evidence>
<dbReference type="InterPro" id="IPR001650">
    <property type="entry name" value="Helicase_C-like"/>
</dbReference>
<dbReference type="GO" id="GO:0003676">
    <property type="term" value="F:nucleic acid binding"/>
    <property type="evidence" value="ECO:0007669"/>
    <property type="project" value="InterPro"/>
</dbReference>
<comment type="catalytic activity">
    <reaction evidence="4">
        <text>Couples ATP hydrolysis with the unwinding of duplex DNA by translocating in the 3'-5' direction.</text>
        <dbReference type="EC" id="5.6.2.4"/>
    </reaction>
</comment>
<evidence type="ECO:0000256" key="2">
    <source>
        <dbReference type="ARBA" id="ARBA00022741"/>
    </source>
</evidence>
<dbReference type="Pfam" id="PF00270">
    <property type="entry name" value="DEAD"/>
    <property type="match status" value="1"/>
</dbReference>
<organism evidence="10 11">
    <name type="scientific">Didymella pomorum</name>
    <dbReference type="NCBI Taxonomy" id="749634"/>
    <lineage>
        <taxon>Eukaryota</taxon>
        <taxon>Fungi</taxon>
        <taxon>Dikarya</taxon>
        <taxon>Ascomycota</taxon>
        <taxon>Pezizomycotina</taxon>
        <taxon>Dothideomycetes</taxon>
        <taxon>Pleosporomycetidae</taxon>
        <taxon>Pleosporales</taxon>
        <taxon>Pleosporineae</taxon>
        <taxon>Didymellaceae</taxon>
        <taxon>Didymella</taxon>
    </lineage>
</organism>
<keyword evidence="11" id="KW-1185">Reference proteome</keyword>
<dbReference type="SMART" id="SM00490">
    <property type="entry name" value="HELICc"/>
    <property type="match status" value="1"/>
</dbReference>
<dbReference type="EC" id="5.6.2.4" evidence="5"/>
<dbReference type="InterPro" id="IPR011545">
    <property type="entry name" value="DEAD/DEAH_box_helicase_dom"/>
</dbReference>
<dbReference type="GO" id="GO:0009378">
    <property type="term" value="F:four-way junction helicase activity"/>
    <property type="evidence" value="ECO:0007669"/>
    <property type="project" value="TreeGrafter"/>
</dbReference>
<dbReference type="Gene3D" id="3.40.50.300">
    <property type="entry name" value="P-loop containing nucleotide triphosphate hydrolases"/>
    <property type="match status" value="2"/>
</dbReference>
<accession>A0A9W9CX76</accession>
<dbReference type="OrthoDB" id="2608216at2759"/>
<evidence type="ECO:0000256" key="1">
    <source>
        <dbReference type="ARBA" id="ARBA00005446"/>
    </source>
</evidence>
<evidence type="ECO:0000256" key="6">
    <source>
        <dbReference type="SAM" id="MobiDB-lite"/>
    </source>
</evidence>
<dbReference type="PANTHER" id="PTHR13710">
    <property type="entry name" value="DNA HELICASE RECQ FAMILY MEMBER"/>
    <property type="match status" value="1"/>
</dbReference>
<feature type="compositionally biased region" description="Basic and acidic residues" evidence="6">
    <location>
        <begin position="453"/>
        <end position="463"/>
    </location>
</feature>
<feature type="compositionally biased region" description="Basic and acidic residues" evidence="6">
    <location>
        <begin position="416"/>
        <end position="426"/>
    </location>
</feature>
<dbReference type="AlphaFoldDB" id="A0A9W9CX76"/>
<keyword evidence="7" id="KW-0812">Transmembrane</keyword>
<dbReference type="GO" id="GO:0043138">
    <property type="term" value="F:3'-5' DNA helicase activity"/>
    <property type="evidence" value="ECO:0007669"/>
    <property type="project" value="UniProtKB-EC"/>
</dbReference>
<keyword evidence="3" id="KW-0067">ATP-binding</keyword>
<reference evidence="10" key="1">
    <citation type="submission" date="2022-10" db="EMBL/GenBank/DDBJ databases">
        <title>Tapping the CABI collections for fungal endophytes: first genome assemblies for Collariella, Neodidymelliopsis, Ascochyta clinopodiicola, Didymella pomorum, Didymosphaeria variabile, Neocosmospora piperis and Neocucurbitaria cava.</title>
        <authorList>
            <person name="Hill R."/>
        </authorList>
    </citation>
    <scope>NUCLEOTIDE SEQUENCE</scope>
    <source>
        <strain evidence="10">IMI 355091</strain>
    </source>
</reference>
<feature type="domain" description="Helicase C-terminal" evidence="9">
    <location>
        <begin position="245"/>
        <end position="401"/>
    </location>
</feature>
<dbReference type="Proteomes" id="UP001140510">
    <property type="component" value="Unassembled WGS sequence"/>
</dbReference>
<feature type="transmembrane region" description="Helical" evidence="7">
    <location>
        <begin position="80"/>
        <end position="102"/>
    </location>
</feature>
<comment type="caution">
    <text evidence="10">The sequence shown here is derived from an EMBL/GenBank/DDBJ whole genome shotgun (WGS) entry which is preliminary data.</text>
</comment>
<dbReference type="PANTHER" id="PTHR13710:SF154">
    <property type="entry name" value="RECQ HELICASE, PUTATIVE (AFU_ORTHOLOGUE AFUA_6G14720)-RELATED"/>
    <property type="match status" value="1"/>
</dbReference>